<dbReference type="Proteomes" id="UP001626593">
    <property type="component" value="Chromosome"/>
</dbReference>
<accession>A0ABZ1AG81</accession>
<gene>
    <name evidence="2" type="ORF">U5817_16915</name>
</gene>
<dbReference type="InterPro" id="IPR046252">
    <property type="entry name" value="DUF6285"/>
</dbReference>
<sequence>MREQPKGDALLATARQILRDDVLPALPADRKYALLMVMNAMSIAERQLRNGDAPEVQELAELRELLDDSKASPAEGNRQLARLLRAGAGDPGAPQRAALFAHLRAAGRRRLAESNPKVLPGEPR</sequence>
<protein>
    <submittedName>
        <fullName evidence="2">DUF6285 domain-containing protein</fullName>
    </submittedName>
</protein>
<name>A0ABZ1AG81_AROEV</name>
<dbReference type="Pfam" id="PF19802">
    <property type="entry name" value="DUF6285"/>
    <property type="match status" value="1"/>
</dbReference>
<proteinExistence type="predicted"/>
<evidence type="ECO:0000259" key="1">
    <source>
        <dbReference type="Pfam" id="PF19802"/>
    </source>
</evidence>
<reference evidence="2 3" key="1">
    <citation type="submission" date="2023-12" db="EMBL/GenBank/DDBJ databases">
        <title>A. evansii MAY27, complete genome.</title>
        <authorList>
            <person name="Wang Y."/>
        </authorList>
    </citation>
    <scope>NUCLEOTIDE SEQUENCE [LARGE SCALE GENOMIC DNA]</scope>
    <source>
        <strain evidence="2 3">MAY27</strain>
    </source>
</reference>
<dbReference type="RefSeq" id="WP_169132900.1">
    <property type="nucleotide sequence ID" value="NZ_CAWPLS010000012.1"/>
</dbReference>
<dbReference type="EMBL" id="CP141259">
    <property type="protein sequence ID" value="WRL44883.1"/>
    <property type="molecule type" value="Genomic_DNA"/>
</dbReference>
<keyword evidence="3" id="KW-1185">Reference proteome</keyword>
<evidence type="ECO:0000313" key="2">
    <source>
        <dbReference type="EMBL" id="WRL44883.1"/>
    </source>
</evidence>
<feature type="domain" description="DUF6285" evidence="1">
    <location>
        <begin position="24"/>
        <end position="117"/>
    </location>
</feature>
<evidence type="ECO:0000313" key="3">
    <source>
        <dbReference type="Proteomes" id="UP001626593"/>
    </source>
</evidence>
<organism evidence="2 3">
    <name type="scientific">Aromatoleum evansii</name>
    <name type="common">Azoarcus evansii</name>
    <dbReference type="NCBI Taxonomy" id="59406"/>
    <lineage>
        <taxon>Bacteria</taxon>
        <taxon>Pseudomonadati</taxon>
        <taxon>Pseudomonadota</taxon>
        <taxon>Betaproteobacteria</taxon>
        <taxon>Rhodocyclales</taxon>
        <taxon>Rhodocyclaceae</taxon>
        <taxon>Aromatoleum</taxon>
    </lineage>
</organism>